<accession>A0ABW1KQT4</accession>
<dbReference type="Proteomes" id="UP001596116">
    <property type="component" value="Unassembled WGS sequence"/>
</dbReference>
<name>A0ABW1KQT4_9PROT</name>
<dbReference type="EMBL" id="JBHPON010000001">
    <property type="protein sequence ID" value="MFC6034246.1"/>
    <property type="molecule type" value="Genomic_DNA"/>
</dbReference>
<reference evidence="1 2" key="1">
    <citation type="submission" date="2024-09" db="EMBL/GenBank/DDBJ databases">
        <authorList>
            <person name="Zhang Z.-H."/>
        </authorList>
    </citation>
    <scope>NUCLEOTIDE SEQUENCE [LARGE SCALE GENOMIC DNA]</scope>
    <source>
        <strain evidence="1 2">HHTR114</strain>
    </source>
</reference>
<organism evidence="1 2">
    <name type="scientific">Hyphococcus aureus</name>
    <dbReference type="NCBI Taxonomy" id="2666033"/>
    <lineage>
        <taxon>Bacteria</taxon>
        <taxon>Pseudomonadati</taxon>
        <taxon>Pseudomonadota</taxon>
        <taxon>Alphaproteobacteria</taxon>
        <taxon>Parvularculales</taxon>
        <taxon>Parvularculaceae</taxon>
        <taxon>Hyphococcus</taxon>
    </lineage>
</organism>
<proteinExistence type="predicted"/>
<keyword evidence="2" id="KW-1185">Reference proteome</keyword>
<sequence length="142" mass="15457">MSAGYSGTPLLKKLGVKDGQSALLVALPDEVKDLSGFKHWGRLKTAKTTRGVSGGPYDYVHFFTSSATQLTNTLPKLKKELMQNGMIWVSWPKKSSGVPSSVTEDTVRNLALKIGLVDVKVCAVDEVWSGLKLVIPVKDRKI</sequence>
<comment type="caution">
    <text evidence="1">The sequence shown here is derived from an EMBL/GenBank/DDBJ whole genome shotgun (WGS) entry which is preliminary data.</text>
</comment>
<gene>
    <name evidence="1" type="ORF">ACFMB1_01750</name>
</gene>
<protein>
    <submittedName>
        <fullName evidence="1">DUF3052 family protein</fullName>
    </submittedName>
</protein>
<evidence type="ECO:0000313" key="2">
    <source>
        <dbReference type="Proteomes" id="UP001596116"/>
    </source>
</evidence>
<evidence type="ECO:0000313" key="1">
    <source>
        <dbReference type="EMBL" id="MFC6034246.1"/>
    </source>
</evidence>
<dbReference type="RefSeq" id="WP_379880441.1">
    <property type="nucleotide sequence ID" value="NZ_JBHPON010000001.1"/>
</dbReference>
<dbReference type="InterPro" id="IPR021412">
    <property type="entry name" value="DUF3052"/>
</dbReference>
<dbReference type="Pfam" id="PF11253">
    <property type="entry name" value="DUF3052"/>
    <property type="match status" value="1"/>
</dbReference>